<dbReference type="GO" id="GO:0008168">
    <property type="term" value="F:methyltransferase activity"/>
    <property type="evidence" value="ECO:0007669"/>
    <property type="project" value="UniProtKB-KW"/>
</dbReference>
<dbReference type="RefSeq" id="WP_305930531.1">
    <property type="nucleotide sequence ID" value="NZ_JAVAIL010000004.1"/>
</dbReference>
<comment type="caution">
    <text evidence="3">The sequence shown here is derived from an EMBL/GenBank/DDBJ whole genome shotgun (WGS) entry which is preliminary data.</text>
</comment>
<dbReference type="Pfam" id="PF13649">
    <property type="entry name" value="Methyltransf_25"/>
    <property type="match status" value="1"/>
</dbReference>
<gene>
    <name evidence="3" type="ORF">Q9K01_12435</name>
</gene>
<keyword evidence="3" id="KW-0489">Methyltransferase</keyword>
<sequence length="228" mass="25463">MRKTSTLGRAVNFTPALGKAWLTPLYDVAIRCLTSEKRWRSAMIAEAKIEPDDRLIDVGSGTGSLLIGLRSACPQADLLGVDPDRATIDIARRKAAHKMSSIRWHHGFLDSLELQDNWRPNKIVSSLLFHQIPAGQKEALIEEIWNLLEPGGMVLIADYMKQENPLMRALFRATVQRLDGSADTQPNADGVMENLISARFIDSKRLALFNTPTGAISLWRGFKERTLN</sequence>
<dbReference type="CDD" id="cd02440">
    <property type="entry name" value="AdoMet_MTases"/>
    <property type="match status" value="1"/>
</dbReference>
<reference evidence="3 4" key="1">
    <citation type="submission" date="2023-08" db="EMBL/GenBank/DDBJ databases">
        <title>genomic of DY56.</title>
        <authorList>
            <person name="Wang Y."/>
        </authorList>
    </citation>
    <scope>NUCLEOTIDE SEQUENCE [LARGE SCALE GENOMIC DNA]</scope>
    <source>
        <strain evidence="3 4">DY56-A-20</strain>
    </source>
</reference>
<dbReference type="Gene3D" id="3.40.50.150">
    <property type="entry name" value="Vaccinia Virus protein VP39"/>
    <property type="match status" value="1"/>
</dbReference>
<dbReference type="InterPro" id="IPR041698">
    <property type="entry name" value="Methyltransf_25"/>
</dbReference>
<dbReference type="Proteomes" id="UP001235664">
    <property type="component" value="Unassembled WGS sequence"/>
</dbReference>
<name>A0ABT9HAT0_9SPHN</name>
<keyword evidence="1 3" id="KW-0808">Transferase</keyword>
<evidence type="ECO:0000256" key="1">
    <source>
        <dbReference type="ARBA" id="ARBA00022679"/>
    </source>
</evidence>
<evidence type="ECO:0000259" key="2">
    <source>
        <dbReference type="Pfam" id="PF13649"/>
    </source>
</evidence>
<dbReference type="GO" id="GO:0032259">
    <property type="term" value="P:methylation"/>
    <property type="evidence" value="ECO:0007669"/>
    <property type="project" value="UniProtKB-KW"/>
</dbReference>
<accession>A0ABT9HAT0</accession>
<keyword evidence="4" id="KW-1185">Reference proteome</keyword>
<protein>
    <submittedName>
        <fullName evidence="3">Class I SAM-dependent methyltransferase</fullName>
        <ecNumber evidence="3">2.1.-.-</ecNumber>
    </submittedName>
</protein>
<feature type="domain" description="Methyltransferase" evidence="2">
    <location>
        <begin position="56"/>
        <end position="152"/>
    </location>
</feature>
<dbReference type="InterPro" id="IPR029063">
    <property type="entry name" value="SAM-dependent_MTases_sf"/>
</dbReference>
<dbReference type="EMBL" id="JAVAIL010000004">
    <property type="protein sequence ID" value="MDP4540436.1"/>
    <property type="molecule type" value="Genomic_DNA"/>
</dbReference>
<organism evidence="3 4">
    <name type="scientific">Qipengyuania benthica</name>
    <dbReference type="NCBI Taxonomy" id="3067651"/>
    <lineage>
        <taxon>Bacteria</taxon>
        <taxon>Pseudomonadati</taxon>
        <taxon>Pseudomonadota</taxon>
        <taxon>Alphaproteobacteria</taxon>
        <taxon>Sphingomonadales</taxon>
        <taxon>Erythrobacteraceae</taxon>
        <taxon>Qipengyuania</taxon>
    </lineage>
</organism>
<proteinExistence type="predicted"/>
<evidence type="ECO:0000313" key="3">
    <source>
        <dbReference type="EMBL" id="MDP4540436.1"/>
    </source>
</evidence>
<dbReference type="EC" id="2.1.-.-" evidence="3"/>
<dbReference type="SUPFAM" id="SSF53335">
    <property type="entry name" value="S-adenosyl-L-methionine-dependent methyltransferases"/>
    <property type="match status" value="1"/>
</dbReference>
<evidence type="ECO:0000313" key="4">
    <source>
        <dbReference type="Proteomes" id="UP001235664"/>
    </source>
</evidence>
<dbReference type="PANTHER" id="PTHR43861">
    <property type="entry name" value="TRANS-ACONITATE 2-METHYLTRANSFERASE-RELATED"/>
    <property type="match status" value="1"/>
</dbReference>